<reference evidence="6 7" key="1">
    <citation type="submission" date="2019-11" db="EMBL/GenBank/DDBJ databases">
        <title>Draft Genome Sequences of Six Type Strains of the Genus Massilia.</title>
        <authorList>
            <person name="Miess H."/>
            <person name="Frediansyah A."/>
            <person name="Goeker M."/>
            <person name="Gross H."/>
        </authorList>
    </citation>
    <scope>NUCLEOTIDE SEQUENCE [LARGE SCALE GENOMIC DNA]</scope>
    <source>
        <strain evidence="6 7">DSM 17513</strain>
    </source>
</reference>
<dbReference type="Pfam" id="PF00392">
    <property type="entry name" value="GntR"/>
    <property type="match status" value="1"/>
</dbReference>
<keyword evidence="2" id="KW-0238">DNA-binding</keyword>
<dbReference type="InterPro" id="IPR036390">
    <property type="entry name" value="WH_DNA-bd_sf"/>
</dbReference>
<dbReference type="GO" id="GO:0003677">
    <property type="term" value="F:DNA binding"/>
    <property type="evidence" value="ECO:0007669"/>
    <property type="project" value="UniProtKB-KW"/>
</dbReference>
<dbReference type="Pfam" id="PF07729">
    <property type="entry name" value="FCD"/>
    <property type="match status" value="1"/>
</dbReference>
<comment type="caution">
    <text evidence="6">The sequence shown here is derived from an EMBL/GenBank/DDBJ whole genome shotgun (WGS) entry which is preliminary data.</text>
</comment>
<gene>
    <name evidence="6" type="ORF">GJV26_25750</name>
</gene>
<keyword evidence="3" id="KW-0804">Transcription</keyword>
<evidence type="ECO:0000256" key="3">
    <source>
        <dbReference type="ARBA" id="ARBA00023163"/>
    </source>
</evidence>
<dbReference type="GO" id="GO:0003700">
    <property type="term" value="F:DNA-binding transcription factor activity"/>
    <property type="evidence" value="ECO:0007669"/>
    <property type="project" value="InterPro"/>
</dbReference>
<dbReference type="OrthoDB" id="5243844at2"/>
<dbReference type="PANTHER" id="PTHR43537">
    <property type="entry name" value="TRANSCRIPTIONAL REGULATOR, GNTR FAMILY"/>
    <property type="match status" value="1"/>
</dbReference>
<organism evidence="6 7">
    <name type="scientific">Pseudoduganella dura</name>
    <dbReference type="NCBI Taxonomy" id="321982"/>
    <lineage>
        <taxon>Bacteria</taxon>
        <taxon>Pseudomonadati</taxon>
        <taxon>Pseudomonadota</taxon>
        <taxon>Betaproteobacteria</taxon>
        <taxon>Burkholderiales</taxon>
        <taxon>Oxalobacteraceae</taxon>
        <taxon>Telluria group</taxon>
        <taxon>Pseudoduganella</taxon>
    </lineage>
</organism>
<dbReference type="Proteomes" id="UP000431684">
    <property type="component" value="Unassembled WGS sequence"/>
</dbReference>
<dbReference type="InterPro" id="IPR000524">
    <property type="entry name" value="Tscrpt_reg_HTH_GntR"/>
</dbReference>
<evidence type="ECO:0000256" key="1">
    <source>
        <dbReference type="ARBA" id="ARBA00023015"/>
    </source>
</evidence>
<evidence type="ECO:0000313" key="7">
    <source>
        <dbReference type="Proteomes" id="UP000431684"/>
    </source>
</evidence>
<protein>
    <submittedName>
        <fullName evidence="6">FCD domain-containing protein</fullName>
    </submittedName>
</protein>
<dbReference type="InterPro" id="IPR011711">
    <property type="entry name" value="GntR_C"/>
</dbReference>
<dbReference type="InterPro" id="IPR008920">
    <property type="entry name" value="TF_FadR/GntR_C"/>
</dbReference>
<evidence type="ECO:0000313" key="6">
    <source>
        <dbReference type="EMBL" id="MUI15836.1"/>
    </source>
</evidence>
<evidence type="ECO:0000256" key="2">
    <source>
        <dbReference type="ARBA" id="ARBA00023125"/>
    </source>
</evidence>
<dbReference type="SUPFAM" id="SSF46785">
    <property type="entry name" value="Winged helix' DNA-binding domain"/>
    <property type="match status" value="1"/>
</dbReference>
<sequence length="263" mass="28724">MKHMPPFPDADADADPDNPLHRGIDTSLPEPDDVPAGGRRGSGDIETRIYQSVYEGVMNQRLAPGTRLPEAVLSKLFKVSRANVRKALQQLAHDHIVALRPNQSAVVATPTPEETRAIFEARQALEAAIVRLAARRVTAGDIAALRAQLAEEHAAMHRYDQPAWARLASSFHLKIAELAHNPVLAGYLAELVSRCSLIVALYEPPGNASCEHDEHGQIVDCLERGDAEGAVALMQAHLATLERNICLDRSDEEHSLARMLGLR</sequence>
<evidence type="ECO:0000256" key="4">
    <source>
        <dbReference type="SAM" id="MobiDB-lite"/>
    </source>
</evidence>
<name>A0A6I3XJX8_9BURK</name>
<keyword evidence="1" id="KW-0805">Transcription regulation</keyword>
<accession>A0A6I3XJX8</accession>
<dbReference type="EMBL" id="WNWM01000002">
    <property type="protein sequence ID" value="MUI15836.1"/>
    <property type="molecule type" value="Genomic_DNA"/>
</dbReference>
<dbReference type="PANTHER" id="PTHR43537:SF53">
    <property type="entry name" value="HTH-TYPE TRANSCRIPTIONAL REPRESSOR NANR"/>
    <property type="match status" value="1"/>
</dbReference>
<dbReference type="AlphaFoldDB" id="A0A6I3XJX8"/>
<feature type="domain" description="HTH gntR-type" evidence="5">
    <location>
        <begin position="43"/>
        <end position="110"/>
    </location>
</feature>
<dbReference type="Gene3D" id="1.10.10.10">
    <property type="entry name" value="Winged helix-like DNA-binding domain superfamily/Winged helix DNA-binding domain"/>
    <property type="match status" value="1"/>
</dbReference>
<dbReference type="SMART" id="SM00345">
    <property type="entry name" value="HTH_GNTR"/>
    <property type="match status" value="1"/>
</dbReference>
<dbReference type="SMART" id="SM00895">
    <property type="entry name" value="FCD"/>
    <property type="match status" value="1"/>
</dbReference>
<feature type="region of interest" description="Disordered" evidence="4">
    <location>
        <begin position="1"/>
        <end position="43"/>
    </location>
</feature>
<proteinExistence type="predicted"/>
<dbReference type="Gene3D" id="1.20.120.530">
    <property type="entry name" value="GntR ligand-binding domain-like"/>
    <property type="match status" value="1"/>
</dbReference>
<evidence type="ECO:0000259" key="5">
    <source>
        <dbReference type="PROSITE" id="PS50949"/>
    </source>
</evidence>
<dbReference type="InterPro" id="IPR036388">
    <property type="entry name" value="WH-like_DNA-bd_sf"/>
</dbReference>
<dbReference type="SUPFAM" id="SSF48008">
    <property type="entry name" value="GntR ligand-binding domain-like"/>
    <property type="match status" value="1"/>
</dbReference>
<keyword evidence="7" id="KW-1185">Reference proteome</keyword>
<dbReference type="PROSITE" id="PS50949">
    <property type="entry name" value="HTH_GNTR"/>
    <property type="match status" value="1"/>
</dbReference>